<evidence type="ECO:0000256" key="7">
    <source>
        <dbReference type="ARBA" id="ARBA00064417"/>
    </source>
</evidence>
<keyword evidence="12" id="KW-0732">Signal</keyword>
<keyword evidence="2 10" id="KW-0728">SH3 domain</keyword>
<dbReference type="Pfam" id="PF16907">
    <property type="entry name" value="Caskin-Pro-rich"/>
    <property type="match status" value="1"/>
</dbReference>
<feature type="repeat" description="ANK" evidence="9">
    <location>
        <begin position="177"/>
        <end position="209"/>
    </location>
</feature>
<comment type="subcellular location">
    <subcellularLocation>
        <location evidence="1">Cytoplasm</location>
    </subcellularLocation>
</comment>
<feature type="compositionally biased region" description="Pro residues" evidence="11">
    <location>
        <begin position="1079"/>
        <end position="1090"/>
    </location>
</feature>
<feature type="repeat" description="ANK" evidence="9">
    <location>
        <begin position="7"/>
        <end position="36"/>
    </location>
</feature>
<evidence type="ECO:0000256" key="1">
    <source>
        <dbReference type="ARBA" id="ARBA00004496"/>
    </source>
</evidence>
<feature type="signal peptide" evidence="12">
    <location>
        <begin position="1"/>
        <end position="29"/>
    </location>
</feature>
<evidence type="ECO:0000256" key="4">
    <source>
        <dbReference type="ARBA" id="ARBA00022553"/>
    </source>
</evidence>
<dbReference type="GO" id="GO:0005737">
    <property type="term" value="C:cytoplasm"/>
    <property type="evidence" value="ECO:0007669"/>
    <property type="project" value="UniProtKB-SubCell"/>
</dbReference>
<dbReference type="Gene3D" id="1.10.150.50">
    <property type="entry name" value="Transcription Factor, Ets-1"/>
    <property type="match status" value="2"/>
</dbReference>
<dbReference type="SUPFAM" id="SSF50044">
    <property type="entry name" value="SH3-domain"/>
    <property type="match status" value="1"/>
</dbReference>
<dbReference type="CDD" id="cd09498">
    <property type="entry name" value="SAM_caskin1_2_repeat2"/>
    <property type="match status" value="1"/>
</dbReference>
<evidence type="ECO:0000256" key="2">
    <source>
        <dbReference type="ARBA" id="ARBA00022443"/>
    </source>
</evidence>
<dbReference type="Pfam" id="PF12796">
    <property type="entry name" value="Ank_2"/>
    <property type="match status" value="2"/>
</dbReference>
<dbReference type="Pfam" id="PF13637">
    <property type="entry name" value="Ank_4"/>
    <property type="match status" value="1"/>
</dbReference>
<evidence type="ECO:0000256" key="12">
    <source>
        <dbReference type="SAM" id="SignalP"/>
    </source>
</evidence>
<dbReference type="AlphaFoldDB" id="A0AAX7VAE4"/>
<dbReference type="Pfam" id="PF16632">
    <property type="entry name" value="Caskin-tail"/>
    <property type="match status" value="1"/>
</dbReference>
<feature type="repeat" description="ANK" evidence="9">
    <location>
        <begin position="37"/>
        <end position="69"/>
    </location>
</feature>
<feature type="region of interest" description="Disordered" evidence="11">
    <location>
        <begin position="705"/>
        <end position="874"/>
    </location>
</feature>
<dbReference type="SUPFAM" id="SSF48403">
    <property type="entry name" value="Ankyrin repeat"/>
    <property type="match status" value="1"/>
</dbReference>
<dbReference type="FunFam" id="2.30.30.40:FF:000062">
    <property type="entry name" value="caskin-2 isoform X1"/>
    <property type="match status" value="1"/>
</dbReference>
<dbReference type="InterPro" id="IPR013761">
    <property type="entry name" value="SAM/pointed_sf"/>
</dbReference>
<feature type="compositionally biased region" description="Low complexity" evidence="11">
    <location>
        <begin position="580"/>
        <end position="608"/>
    </location>
</feature>
<dbReference type="Gene3D" id="1.25.40.20">
    <property type="entry name" value="Ankyrin repeat-containing domain"/>
    <property type="match status" value="3"/>
</dbReference>
<dbReference type="PRINTS" id="PR01415">
    <property type="entry name" value="ANKYRIN"/>
</dbReference>
<feature type="repeat" description="ANK" evidence="9">
    <location>
        <begin position="70"/>
        <end position="102"/>
    </location>
</feature>
<dbReference type="Pfam" id="PF07653">
    <property type="entry name" value="SH3_2"/>
    <property type="match status" value="1"/>
</dbReference>
<sequence>TKEFIFSALHHAALTGTIELLSLLLEAQATVDIKDINGMRPLHYAAWQGKADSVLLLLRAGAAVNSPSNDGQIPLHLSAQYGHYEVSEMLLQHQSNPCFMNKAKKTPLDLACEFGRLKVTQLLLSSNMVAALLEGERGNGSLDSPSTTPLHLAARNGHKDIIKLLLKAGIDINRATKAGTSLHEAALYGKTDVVRLLLDAGINVNMRNTYNQTALDIVNQFTTSTASREIKQLLREASSSLQVRAVKDYWNLHDPTALNLRAGDLIMVLEQHSDGRWKGHIHDTQRGTDRVGFFPPSVVEVLSKRAGAPLGSQLSTPASSASPTQEIWVLRSSPTGKSDSEAIYQWLCGFQLEQYTSSFISAGYDVPTISRMTPEDLTAIGVTKPGHRKKISMEISKLSIPEWLPDYIPSDLGEWLSVIGLPQYQKRLCDNGYDSIAIVKDITWEDLQEIGITKLGHQKKLMLAVKRLCDLHRSRNHADRTGGETLRRKLPAALELVVIEHAPTHNAQAHADTPSNDCCSSPRTPRALLSFQDSELSVELQSAMMGKAGGGPAEMFSIKGVSSAAGGTAMSVSQESIGMRSTSSRSEESLSSGAGEEVKSGRSSPGGRSRQRPSESWVYQSQSAIPNKIPFSPLTPPLTPSKMPRFAYPAVPPKAKHFQSPNRPYQPQQHPPSSPSSPSPQASPTQKAFSYIQAQAEVVSGAPRLLSKPLPGAVPLLGPLLVQGPANETQKGPQKKRSQSLNRYALSDGEPDEDDNPTSPCTSASSAVMPSYATMSRRLGRGHASPLGAQRHINRSHSFAVRSRRKGPPPPPPKRMSSVNDTRVCQPGNHQGVEPEVKEGVEMESAGSVRSIAARLEGSSSSSPSRRIDIPPAHLPVSPAFSPVSSPIPRGFPSHTITQHSKPVPALGLGGLRRVGSERTEGDFNRQRGRSTERDSGEEVKAKKTEHISKSAAASPKHRSKDHLPFAEEGNLTIKQRPRIAVVSQPGAEVKTPSEAVQTPDSLELPEFNLKESDTVKRRHKPKDKDASTPEEVSTPHRNNKHPEPNSLHMQNNISTLSDDEAQRPHNVFQRIGSMGKGPKPPVSSKPPSPLKQTPNSKPTTPQKTVSPLQPSGQTAIPNLTSVQIHTVSPKLKSNMYIQTCMSSPKPAKHRQTFTSEPESPQKAVAVGGTTVKAAGNILDDIGNMFDDLADQLDAMLE</sequence>
<comment type="subunit">
    <text evidence="7">May not bind CASK.</text>
</comment>
<dbReference type="FunFam" id="1.25.40.20:FF:000053">
    <property type="entry name" value="caskin-2 isoform X1"/>
    <property type="match status" value="1"/>
</dbReference>
<feature type="chain" id="PRO_5044293153" description="Caskin-2" evidence="12">
    <location>
        <begin position="30"/>
        <end position="1198"/>
    </location>
</feature>
<dbReference type="SMART" id="SM00326">
    <property type="entry name" value="SH3"/>
    <property type="match status" value="1"/>
</dbReference>
<keyword evidence="6 9" id="KW-0040">ANK repeat</keyword>
<feature type="compositionally biased region" description="Polar residues" evidence="11">
    <location>
        <begin position="757"/>
        <end position="768"/>
    </location>
</feature>
<evidence type="ECO:0000256" key="11">
    <source>
        <dbReference type="SAM" id="MobiDB-lite"/>
    </source>
</evidence>
<dbReference type="Gene3D" id="2.30.30.40">
    <property type="entry name" value="SH3 Domains"/>
    <property type="match status" value="1"/>
</dbReference>
<dbReference type="InterPro" id="IPR001452">
    <property type="entry name" value="SH3_domain"/>
</dbReference>
<dbReference type="Ensembl" id="ENSACLT00000057182.1">
    <property type="protein sequence ID" value="ENSACLP00000078620.1"/>
    <property type="gene ID" value="ENSACLG00000024819.2"/>
</dbReference>
<proteinExistence type="predicted"/>
<dbReference type="SMART" id="SM00248">
    <property type="entry name" value="ANK"/>
    <property type="match status" value="6"/>
</dbReference>
<dbReference type="CDD" id="cd12063">
    <property type="entry name" value="SH3_Caskin2"/>
    <property type="match status" value="1"/>
</dbReference>
<dbReference type="InterPro" id="IPR035498">
    <property type="entry name" value="Caskin1/2_SAM_2"/>
</dbReference>
<feature type="region of interest" description="Disordered" evidence="11">
    <location>
        <begin position="886"/>
        <end position="1119"/>
    </location>
</feature>
<keyword evidence="4" id="KW-0597">Phosphoprotein</keyword>
<dbReference type="InterPro" id="IPR032117">
    <property type="entry name" value="Caskin_C"/>
</dbReference>
<dbReference type="PANTHER" id="PTHR24174:SF18">
    <property type="entry name" value="CASKIN-2"/>
    <property type="match status" value="1"/>
</dbReference>
<keyword evidence="16" id="KW-1185">Reference proteome</keyword>
<dbReference type="FunFam" id="1.10.150.50:FF:000028">
    <property type="entry name" value="caskin-2 isoform X2"/>
    <property type="match status" value="1"/>
</dbReference>
<dbReference type="PROSITE" id="PS50088">
    <property type="entry name" value="ANK_REPEAT"/>
    <property type="match status" value="5"/>
</dbReference>
<dbReference type="InterPro" id="IPR036028">
    <property type="entry name" value="SH3-like_dom_sf"/>
</dbReference>
<evidence type="ECO:0000259" key="14">
    <source>
        <dbReference type="PROSITE" id="PS50105"/>
    </source>
</evidence>
<feature type="compositionally biased region" description="Low complexity" evidence="11">
    <location>
        <begin position="851"/>
        <end position="874"/>
    </location>
</feature>
<evidence type="ECO:0000256" key="10">
    <source>
        <dbReference type="PROSITE-ProRule" id="PRU00192"/>
    </source>
</evidence>
<evidence type="ECO:0000256" key="6">
    <source>
        <dbReference type="ARBA" id="ARBA00023043"/>
    </source>
</evidence>
<dbReference type="InterPro" id="IPR036770">
    <property type="entry name" value="Ankyrin_rpt-contain_sf"/>
</dbReference>
<feature type="domain" description="SAM" evidence="14">
    <location>
        <begin position="407"/>
        <end position="471"/>
    </location>
</feature>
<dbReference type="PROSITE" id="PS50297">
    <property type="entry name" value="ANK_REP_REGION"/>
    <property type="match status" value="5"/>
</dbReference>
<dbReference type="PROSITE" id="PS50105">
    <property type="entry name" value="SAM_DOMAIN"/>
    <property type="match status" value="2"/>
</dbReference>
<dbReference type="InterPro" id="IPR002110">
    <property type="entry name" value="Ankyrin_rpt"/>
</dbReference>
<feature type="region of interest" description="Disordered" evidence="11">
    <location>
        <begin position="572"/>
        <end position="689"/>
    </location>
</feature>
<feature type="compositionally biased region" description="Low complexity" evidence="11">
    <location>
        <begin position="709"/>
        <end position="726"/>
    </location>
</feature>
<dbReference type="InterPro" id="IPR035497">
    <property type="entry name" value="Caskin1/2_SAM_1"/>
</dbReference>
<evidence type="ECO:0000256" key="9">
    <source>
        <dbReference type="PROSITE-ProRule" id="PRU00023"/>
    </source>
</evidence>
<gene>
    <name evidence="15" type="primary">CASKIN2</name>
</gene>
<feature type="repeat" description="ANK" evidence="9">
    <location>
        <begin position="145"/>
        <end position="177"/>
    </location>
</feature>
<evidence type="ECO:0000313" key="16">
    <source>
        <dbReference type="Proteomes" id="UP000265100"/>
    </source>
</evidence>
<feature type="compositionally biased region" description="Polar residues" evidence="11">
    <location>
        <begin position="1048"/>
        <end position="1057"/>
    </location>
</feature>
<dbReference type="PANTHER" id="PTHR24174">
    <property type="entry name" value="ANKYRIN REPEAT AND STERILE ALPHA MOTIF DOMAIN-CONTAINING PROTEIN 1"/>
    <property type="match status" value="1"/>
</dbReference>
<feature type="compositionally biased region" description="Polar residues" evidence="11">
    <location>
        <begin position="1091"/>
        <end position="1119"/>
    </location>
</feature>
<dbReference type="Proteomes" id="UP000265100">
    <property type="component" value="Chromosome 8"/>
</dbReference>
<dbReference type="InterPro" id="IPR001660">
    <property type="entry name" value="SAM"/>
</dbReference>
<dbReference type="InterPro" id="IPR035499">
    <property type="entry name" value="Caskin2_SH3"/>
</dbReference>
<evidence type="ECO:0000259" key="13">
    <source>
        <dbReference type="PROSITE" id="PS50002"/>
    </source>
</evidence>
<organism evidence="15 16">
    <name type="scientific">Astatotilapia calliptera</name>
    <name type="common">Eastern happy</name>
    <name type="synonym">Chromis callipterus</name>
    <dbReference type="NCBI Taxonomy" id="8154"/>
    <lineage>
        <taxon>Eukaryota</taxon>
        <taxon>Metazoa</taxon>
        <taxon>Chordata</taxon>
        <taxon>Craniata</taxon>
        <taxon>Vertebrata</taxon>
        <taxon>Euteleostomi</taxon>
        <taxon>Actinopterygii</taxon>
        <taxon>Neopterygii</taxon>
        <taxon>Teleostei</taxon>
        <taxon>Neoteleostei</taxon>
        <taxon>Acanthomorphata</taxon>
        <taxon>Ovalentaria</taxon>
        <taxon>Cichlomorphae</taxon>
        <taxon>Cichliformes</taxon>
        <taxon>Cichlidae</taxon>
        <taxon>African cichlids</taxon>
        <taxon>Pseudocrenilabrinae</taxon>
        <taxon>Haplochromini</taxon>
        <taxon>Astatotilapia</taxon>
    </lineage>
</organism>
<feature type="compositionally biased region" description="Pro residues" evidence="11">
    <location>
        <begin position="669"/>
        <end position="678"/>
    </location>
</feature>
<dbReference type="CDD" id="cd09497">
    <property type="entry name" value="SAM_caskin1_2_repeat1"/>
    <property type="match status" value="1"/>
</dbReference>
<keyword evidence="3" id="KW-0963">Cytoplasm</keyword>
<evidence type="ECO:0000256" key="3">
    <source>
        <dbReference type="ARBA" id="ARBA00022490"/>
    </source>
</evidence>
<dbReference type="FunFam" id="1.25.40.20:FF:000042">
    <property type="entry name" value="caskin-2 isoform X2"/>
    <property type="match status" value="1"/>
</dbReference>
<feature type="domain" description="SH3" evidence="13">
    <location>
        <begin position="238"/>
        <end position="304"/>
    </location>
</feature>
<reference evidence="15" key="3">
    <citation type="submission" date="2025-09" db="UniProtKB">
        <authorList>
            <consortium name="Ensembl"/>
        </authorList>
    </citation>
    <scope>IDENTIFICATION</scope>
</reference>
<evidence type="ECO:0000256" key="5">
    <source>
        <dbReference type="ARBA" id="ARBA00022737"/>
    </source>
</evidence>
<dbReference type="SMART" id="SM00454">
    <property type="entry name" value="SAM"/>
    <property type="match status" value="2"/>
</dbReference>
<dbReference type="GeneTree" id="ENSGT00940000158256"/>
<feature type="domain" description="SAM" evidence="14">
    <location>
        <begin position="338"/>
        <end position="401"/>
    </location>
</feature>
<reference evidence="15" key="2">
    <citation type="submission" date="2025-08" db="UniProtKB">
        <authorList>
            <consortium name="Ensembl"/>
        </authorList>
    </citation>
    <scope>IDENTIFICATION</scope>
</reference>
<evidence type="ECO:0000313" key="15">
    <source>
        <dbReference type="Ensembl" id="ENSACLP00000078620.1"/>
    </source>
</evidence>
<dbReference type="SUPFAM" id="SSF47769">
    <property type="entry name" value="SAM/Pointed domain"/>
    <property type="match status" value="2"/>
</dbReference>
<protein>
    <recommendedName>
        <fullName evidence="8">Caskin-2</fullName>
    </recommendedName>
</protein>
<keyword evidence="5" id="KW-0677">Repeat</keyword>
<dbReference type="InterPro" id="IPR033635">
    <property type="entry name" value="ANKS1/Caskin"/>
</dbReference>
<feature type="compositionally biased region" description="Basic and acidic residues" evidence="11">
    <location>
        <begin position="915"/>
        <end position="949"/>
    </location>
</feature>
<dbReference type="FunFam" id="1.10.150.50:FF:000032">
    <property type="entry name" value="caskin-1 isoform X1"/>
    <property type="match status" value="1"/>
</dbReference>
<name>A0AAX7VAE4_ASTCA</name>
<dbReference type="PROSITE" id="PS50002">
    <property type="entry name" value="SH3"/>
    <property type="match status" value="1"/>
</dbReference>
<evidence type="ECO:0000256" key="8">
    <source>
        <dbReference type="ARBA" id="ARBA00073385"/>
    </source>
</evidence>
<dbReference type="Pfam" id="PF00536">
    <property type="entry name" value="SAM_1"/>
    <property type="match status" value="2"/>
</dbReference>
<accession>A0AAX7VAE4</accession>
<reference evidence="15" key="1">
    <citation type="submission" date="2018-05" db="EMBL/GenBank/DDBJ databases">
        <authorList>
            <person name="Datahose"/>
        </authorList>
    </citation>
    <scope>NUCLEOTIDE SEQUENCE</scope>
</reference>